<reference evidence="3" key="2">
    <citation type="submission" date="2020-09" db="EMBL/GenBank/DDBJ databases">
        <authorList>
            <person name="Sun Q."/>
            <person name="Zhou Y."/>
        </authorList>
    </citation>
    <scope>NUCLEOTIDE SEQUENCE</scope>
    <source>
        <strain evidence="3">CGMCC 4.7368</strain>
    </source>
</reference>
<dbReference type="EMBL" id="BMNH01000032">
    <property type="protein sequence ID" value="GGO80426.1"/>
    <property type="molecule type" value="Genomic_DNA"/>
</dbReference>
<dbReference type="AlphaFoldDB" id="A0A918DR96"/>
<dbReference type="InterPro" id="IPR012349">
    <property type="entry name" value="Split_barrel_FMN-bd"/>
</dbReference>
<evidence type="ECO:0000313" key="4">
    <source>
        <dbReference type="Proteomes" id="UP000646523"/>
    </source>
</evidence>
<dbReference type="Pfam" id="PF01243">
    <property type="entry name" value="PNPOx_N"/>
    <property type="match status" value="1"/>
</dbReference>
<dbReference type="SUPFAM" id="SSF50475">
    <property type="entry name" value="FMN-binding split barrel"/>
    <property type="match status" value="1"/>
</dbReference>
<organism evidence="3 4">
    <name type="scientific">Nonomuraea cavernae</name>
    <dbReference type="NCBI Taxonomy" id="2045107"/>
    <lineage>
        <taxon>Bacteria</taxon>
        <taxon>Bacillati</taxon>
        <taxon>Actinomycetota</taxon>
        <taxon>Actinomycetes</taxon>
        <taxon>Streptosporangiales</taxon>
        <taxon>Streptosporangiaceae</taxon>
        <taxon>Nonomuraea</taxon>
    </lineage>
</organism>
<dbReference type="Proteomes" id="UP000646523">
    <property type="component" value="Unassembled WGS sequence"/>
</dbReference>
<dbReference type="InterPro" id="IPR019966">
    <property type="entry name" value="F420-dep_enz_PPOX_Rv3369"/>
</dbReference>
<evidence type="ECO:0000313" key="3">
    <source>
        <dbReference type="EMBL" id="GGO80426.1"/>
    </source>
</evidence>
<protein>
    <submittedName>
        <fullName evidence="3">PPOX class F420-dependent oxidoreductase</fullName>
    </submittedName>
</protein>
<name>A0A918DR96_9ACTN</name>
<dbReference type="PANTHER" id="PTHR35176:SF6">
    <property type="entry name" value="HEME OXYGENASE HI_0854-RELATED"/>
    <property type="match status" value="1"/>
</dbReference>
<evidence type="ECO:0000256" key="1">
    <source>
        <dbReference type="ARBA" id="ARBA00023002"/>
    </source>
</evidence>
<dbReference type="GO" id="GO:0016627">
    <property type="term" value="F:oxidoreductase activity, acting on the CH-CH group of donors"/>
    <property type="evidence" value="ECO:0007669"/>
    <property type="project" value="TreeGrafter"/>
</dbReference>
<dbReference type="RefSeq" id="WP_189128230.1">
    <property type="nucleotide sequence ID" value="NZ_BMNH01000032.1"/>
</dbReference>
<sequence>MADDLIPEAFRGRMAEDEVVWLTTVAADGTPQPKPVWFLWEGDGSVLTFSRPDARRLRHVQARPRVSLNLNSTPKGGEVLVLIGDAEILDGSPVDHPAYVAKYQSEMERIVGSVEEFDGEYSVPMRITVTSVRSL</sequence>
<reference evidence="3" key="1">
    <citation type="journal article" date="2014" name="Int. J. Syst. Evol. Microbiol.">
        <title>Complete genome sequence of Corynebacterium casei LMG S-19264T (=DSM 44701T), isolated from a smear-ripened cheese.</title>
        <authorList>
            <consortium name="US DOE Joint Genome Institute (JGI-PGF)"/>
            <person name="Walter F."/>
            <person name="Albersmeier A."/>
            <person name="Kalinowski J."/>
            <person name="Ruckert C."/>
        </authorList>
    </citation>
    <scope>NUCLEOTIDE SEQUENCE</scope>
    <source>
        <strain evidence="3">CGMCC 4.7368</strain>
    </source>
</reference>
<keyword evidence="4" id="KW-1185">Reference proteome</keyword>
<comment type="caution">
    <text evidence="3">The sequence shown here is derived from an EMBL/GenBank/DDBJ whole genome shotgun (WGS) entry which is preliminary data.</text>
</comment>
<dbReference type="PANTHER" id="PTHR35176">
    <property type="entry name" value="HEME OXYGENASE HI_0854-RELATED"/>
    <property type="match status" value="1"/>
</dbReference>
<dbReference type="Gene3D" id="2.30.110.10">
    <property type="entry name" value="Electron Transport, Fmn-binding Protein, Chain A"/>
    <property type="match status" value="1"/>
</dbReference>
<keyword evidence="1" id="KW-0560">Oxidoreductase</keyword>
<dbReference type="InterPro" id="IPR011576">
    <property type="entry name" value="Pyridox_Oxase_N"/>
</dbReference>
<dbReference type="GO" id="GO:0005829">
    <property type="term" value="C:cytosol"/>
    <property type="evidence" value="ECO:0007669"/>
    <property type="project" value="TreeGrafter"/>
</dbReference>
<proteinExistence type="predicted"/>
<dbReference type="NCBIfam" id="TIGR03667">
    <property type="entry name" value="Rv3369"/>
    <property type="match status" value="1"/>
</dbReference>
<dbReference type="InterPro" id="IPR052019">
    <property type="entry name" value="F420H2_bilvrd_red/Heme_oxyg"/>
</dbReference>
<dbReference type="GO" id="GO:0070967">
    <property type="term" value="F:coenzyme F420 binding"/>
    <property type="evidence" value="ECO:0007669"/>
    <property type="project" value="TreeGrafter"/>
</dbReference>
<gene>
    <name evidence="3" type="ORF">GCM10012289_67050</name>
</gene>
<feature type="domain" description="Pyridoxamine 5'-phosphate oxidase N-terminal" evidence="2">
    <location>
        <begin position="7"/>
        <end position="114"/>
    </location>
</feature>
<evidence type="ECO:0000259" key="2">
    <source>
        <dbReference type="Pfam" id="PF01243"/>
    </source>
</evidence>
<accession>A0A918DR96</accession>